<feature type="domain" description="Sigma-54 factor interaction" evidence="6">
    <location>
        <begin position="73"/>
        <end position="302"/>
    </location>
</feature>
<dbReference type="Pfam" id="PF25601">
    <property type="entry name" value="AAA_lid_14"/>
    <property type="match status" value="1"/>
</dbReference>
<keyword evidence="4" id="KW-0238">DNA-binding</keyword>
<dbReference type="GO" id="GO:0006355">
    <property type="term" value="P:regulation of DNA-templated transcription"/>
    <property type="evidence" value="ECO:0007669"/>
    <property type="project" value="InterPro"/>
</dbReference>
<dbReference type="InterPro" id="IPR027417">
    <property type="entry name" value="P-loop_NTPase"/>
</dbReference>
<dbReference type="PROSITE" id="PS00676">
    <property type="entry name" value="SIGMA54_INTERACT_2"/>
    <property type="match status" value="1"/>
</dbReference>
<evidence type="ECO:0000256" key="3">
    <source>
        <dbReference type="ARBA" id="ARBA00023015"/>
    </source>
</evidence>
<dbReference type="InterPro" id="IPR009057">
    <property type="entry name" value="Homeodomain-like_sf"/>
</dbReference>
<gene>
    <name evidence="7" type="ORF">BamIOP4010DRAFT_0505</name>
</gene>
<dbReference type="PANTHER" id="PTHR32071">
    <property type="entry name" value="TRANSCRIPTIONAL REGULATORY PROTEIN"/>
    <property type="match status" value="1"/>
</dbReference>
<dbReference type="SUPFAM" id="SSF52540">
    <property type="entry name" value="P-loop containing nucleoside triphosphate hydrolases"/>
    <property type="match status" value="1"/>
</dbReference>
<dbReference type="GO" id="GO:0043565">
    <property type="term" value="F:sequence-specific DNA binding"/>
    <property type="evidence" value="ECO:0007669"/>
    <property type="project" value="InterPro"/>
</dbReference>
<evidence type="ECO:0000259" key="6">
    <source>
        <dbReference type="PROSITE" id="PS50045"/>
    </source>
</evidence>
<comment type="caution">
    <text evidence="7">The sequence shown here is derived from an EMBL/GenBank/DDBJ whole genome shotgun (WGS) entry which is preliminary data.</text>
</comment>
<name>B1F8Z6_9BURK</name>
<keyword evidence="3" id="KW-0805">Transcription regulation</keyword>
<dbReference type="Pfam" id="PF20161">
    <property type="entry name" value="VpsR"/>
    <property type="match status" value="1"/>
</dbReference>
<keyword evidence="2" id="KW-0067">ATP-binding</keyword>
<dbReference type="Gene3D" id="3.40.50.300">
    <property type="entry name" value="P-loop containing nucleotide triphosphate hydrolases"/>
    <property type="match status" value="1"/>
</dbReference>
<dbReference type="PANTHER" id="PTHR32071:SF120">
    <property type="entry name" value="TRANSCRIPTIONAL REGULATOR-RELATED"/>
    <property type="match status" value="1"/>
</dbReference>
<dbReference type="Proteomes" id="UP000005463">
    <property type="component" value="Unassembled WGS sequence"/>
</dbReference>
<dbReference type="FunFam" id="3.40.50.300:FF:000006">
    <property type="entry name" value="DNA-binding transcriptional regulator NtrC"/>
    <property type="match status" value="1"/>
</dbReference>
<keyword evidence="1" id="KW-0547">Nucleotide-binding</keyword>
<evidence type="ECO:0000313" key="8">
    <source>
        <dbReference type="Proteomes" id="UP000005463"/>
    </source>
</evidence>
<sequence>MCRSTGHVVWIALVRASQLELLEVRILLRRHCFNFLKVPVSGEQIADAVGHAYGMKCLDVPDKPTVLLPKLGIVGQSSAMQRLLRTISRVAKTNAPVLILGETGTGKELTATALHKQSTFCGGPFVAINCGAISAPLMQSELFGYERGAFTGATARKIGFVEAANGGTLFLDEIGDLPHDSQAALLRFLQDGFFYRIGGREPIQANVRIISATHVDLAGAVRSGCFRSDLYHRLCVLRVDQPPLRDRDNDIEMLANLALDRFRNDAWHFVRGFSADGLDAMHRHDWPGNVRELINRVRRALAITEGRWLTATDLDLGHYIDTTVQPISRVVRASEREVIEHALLRSRGHVTACAKSLGVSRATLYRWMAAHDIVNYRG</sequence>
<dbReference type="InterPro" id="IPR003593">
    <property type="entry name" value="AAA+_ATPase"/>
</dbReference>
<dbReference type="Pfam" id="PF02954">
    <property type="entry name" value="HTH_8"/>
    <property type="match status" value="1"/>
</dbReference>
<dbReference type="InterPro" id="IPR002078">
    <property type="entry name" value="Sigma_54_int"/>
</dbReference>
<keyword evidence="5" id="KW-0804">Transcription</keyword>
<dbReference type="InterPro" id="IPR058031">
    <property type="entry name" value="AAA_lid_NorR"/>
</dbReference>
<dbReference type="AlphaFoldDB" id="B1F8Z6"/>
<dbReference type="Gene3D" id="1.10.10.60">
    <property type="entry name" value="Homeodomain-like"/>
    <property type="match status" value="1"/>
</dbReference>
<proteinExistence type="predicted"/>
<dbReference type="SUPFAM" id="SSF46689">
    <property type="entry name" value="Homeodomain-like"/>
    <property type="match status" value="1"/>
</dbReference>
<dbReference type="PROSITE" id="PS50045">
    <property type="entry name" value="SIGMA54_INTERACT_4"/>
    <property type="match status" value="1"/>
</dbReference>
<evidence type="ECO:0000256" key="5">
    <source>
        <dbReference type="ARBA" id="ARBA00023163"/>
    </source>
</evidence>
<protein>
    <submittedName>
        <fullName evidence="7">Sigma54 specific transcriptional regulator, Fis family</fullName>
    </submittedName>
</protein>
<dbReference type="PROSITE" id="PS00688">
    <property type="entry name" value="SIGMA54_INTERACT_3"/>
    <property type="match status" value="1"/>
</dbReference>
<dbReference type="InterPro" id="IPR025944">
    <property type="entry name" value="Sigma_54_int_dom_CS"/>
</dbReference>
<dbReference type="InterPro" id="IPR002197">
    <property type="entry name" value="HTH_Fis"/>
</dbReference>
<evidence type="ECO:0000256" key="1">
    <source>
        <dbReference type="ARBA" id="ARBA00022741"/>
    </source>
</evidence>
<dbReference type="InterPro" id="IPR025943">
    <property type="entry name" value="Sigma_54_int_dom_ATP-bd_2"/>
</dbReference>
<reference evidence="7 8" key="1">
    <citation type="submission" date="2008-03" db="EMBL/GenBank/DDBJ databases">
        <title>Sequencing of the draft genome and assembly of Burkholderia ambifaria IOP40-10.</title>
        <authorList>
            <consortium name="US DOE Joint Genome Institute (JGI-PGF)"/>
            <person name="Copeland A."/>
            <person name="Lucas S."/>
            <person name="Lapidus A."/>
            <person name="Glavina del Rio T."/>
            <person name="Dalin E."/>
            <person name="Tice H."/>
            <person name="Bruce D."/>
            <person name="Goodwin L."/>
            <person name="Pitluck S."/>
            <person name="Larimer F."/>
            <person name="Land M.L."/>
            <person name="Hauser L."/>
            <person name="Tiedje J."/>
            <person name="Richardson P."/>
        </authorList>
    </citation>
    <scope>NUCLEOTIDE SEQUENCE [LARGE SCALE GENOMIC DNA]</scope>
    <source>
        <strain evidence="7 8">IOP40-10</strain>
    </source>
</reference>
<dbReference type="Pfam" id="PF00158">
    <property type="entry name" value="Sigma54_activat"/>
    <property type="match status" value="1"/>
</dbReference>
<evidence type="ECO:0000256" key="4">
    <source>
        <dbReference type="ARBA" id="ARBA00023125"/>
    </source>
</evidence>
<accession>B1F8Z6</accession>
<dbReference type="Gene3D" id="1.10.8.60">
    <property type="match status" value="1"/>
</dbReference>
<evidence type="ECO:0000256" key="2">
    <source>
        <dbReference type="ARBA" id="ARBA00022840"/>
    </source>
</evidence>
<dbReference type="EMBL" id="ABLC01000005">
    <property type="protein sequence ID" value="EDT05918.1"/>
    <property type="molecule type" value="Genomic_DNA"/>
</dbReference>
<evidence type="ECO:0000313" key="7">
    <source>
        <dbReference type="EMBL" id="EDT05918.1"/>
    </source>
</evidence>
<dbReference type="PATRIC" id="fig|396596.7.peg.7439"/>
<organism evidence="7 8">
    <name type="scientific">Burkholderia ambifaria IOP40-10</name>
    <dbReference type="NCBI Taxonomy" id="396596"/>
    <lineage>
        <taxon>Bacteria</taxon>
        <taxon>Pseudomonadati</taxon>
        <taxon>Pseudomonadota</taxon>
        <taxon>Betaproteobacteria</taxon>
        <taxon>Burkholderiales</taxon>
        <taxon>Burkholderiaceae</taxon>
        <taxon>Burkholderia</taxon>
        <taxon>Burkholderia cepacia complex</taxon>
    </lineage>
</organism>
<dbReference type="SMART" id="SM00382">
    <property type="entry name" value="AAA"/>
    <property type="match status" value="1"/>
</dbReference>
<dbReference type="GO" id="GO:0005524">
    <property type="term" value="F:ATP binding"/>
    <property type="evidence" value="ECO:0007669"/>
    <property type="project" value="UniProtKB-KW"/>
</dbReference>
<dbReference type="InterPro" id="IPR045343">
    <property type="entry name" value="VpsR"/>
</dbReference>
<dbReference type="CDD" id="cd00009">
    <property type="entry name" value="AAA"/>
    <property type="match status" value="1"/>
</dbReference>